<feature type="domain" description="C2H2-type" evidence="13">
    <location>
        <begin position="300"/>
        <end position="327"/>
    </location>
</feature>
<keyword evidence="15" id="KW-1185">Reference proteome</keyword>
<evidence type="ECO:0000313" key="14">
    <source>
        <dbReference type="Ensembl" id="ENSSLUP00000014384.1"/>
    </source>
</evidence>
<evidence type="ECO:0000256" key="4">
    <source>
        <dbReference type="ARBA" id="ARBA00022737"/>
    </source>
</evidence>
<evidence type="ECO:0000256" key="8">
    <source>
        <dbReference type="ARBA" id="ARBA00023125"/>
    </source>
</evidence>
<feature type="compositionally biased region" description="Basic and acidic residues" evidence="12">
    <location>
        <begin position="124"/>
        <end position="137"/>
    </location>
</feature>
<evidence type="ECO:0000256" key="2">
    <source>
        <dbReference type="ARBA" id="ARBA00006991"/>
    </source>
</evidence>
<dbReference type="GO" id="GO:0008270">
    <property type="term" value="F:zinc ion binding"/>
    <property type="evidence" value="ECO:0007669"/>
    <property type="project" value="UniProtKB-KW"/>
</dbReference>
<dbReference type="InterPro" id="IPR036236">
    <property type="entry name" value="Znf_C2H2_sf"/>
</dbReference>
<feature type="domain" description="C2H2-type" evidence="13">
    <location>
        <begin position="384"/>
        <end position="411"/>
    </location>
</feature>
<feature type="domain" description="C2H2-type" evidence="13">
    <location>
        <begin position="272"/>
        <end position="299"/>
    </location>
</feature>
<dbReference type="PANTHER" id="PTHR16515">
    <property type="entry name" value="PR DOMAIN ZINC FINGER PROTEIN"/>
    <property type="match status" value="1"/>
</dbReference>
<evidence type="ECO:0000256" key="3">
    <source>
        <dbReference type="ARBA" id="ARBA00022723"/>
    </source>
</evidence>
<dbReference type="FunFam" id="3.30.160.60:FF:000931">
    <property type="entry name" value="zinc finger protein 697"/>
    <property type="match status" value="1"/>
</dbReference>
<dbReference type="InterPro" id="IPR013087">
    <property type="entry name" value="Znf_C2H2_type"/>
</dbReference>
<dbReference type="Gene3D" id="3.30.160.60">
    <property type="entry name" value="Classic Zinc Finger"/>
    <property type="match status" value="8"/>
</dbReference>
<feature type="domain" description="C2H2-type" evidence="13">
    <location>
        <begin position="328"/>
        <end position="355"/>
    </location>
</feature>
<dbReference type="GO" id="GO:0010468">
    <property type="term" value="P:regulation of gene expression"/>
    <property type="evidence" value="ECO:0007669"/>
    <property type="project" value="TreeGrafter"/>
</dbReference>
<feature type="compositionally biased region" description="Basic and acidic residues" evidence="12">
    <location>
        <begin position="159"/>
        <end position="169"/>
    </location>
</feature>
<dbReference type="FunFam" id="3.30.160.60:FF:001370">
    <property type="entry name" value="Zinc finger protein"/>
    <property type="match status" value="1"/>
</dbReference>
<feature type="compositionally biased region" description="Acidic residues" evidence="12">
    <location>
        <begin position="34"/>
        <end position="50"/>
    </location>
</feature>
<proteinExistence type="inferred from homology"/>
<feature type="domain" description="C2H2-type" evidence="13">
    <location>
        <begin position="244"/>
        <end position="271"/>
    </location>
</feature>
<keyword evidence="7" id="KW-0805">Transcription regulation</keyword>
<accession>A0A8D0CTH9</accession>
<evidence type="ECO:0000256" key="11">
    <source>
        <dbReference type="PROSITE-ProRule" id="PRU00042"/>
    </source>
</evidence>
<dbReference type="AlphaFoldDB" id="A0A8D0CTH9"/>
<evidence type="ECO:0000256" key="12">
    <source>
        <dbReference type="SAM" id="MobiDB-lite"/>
    </source>
</evidence>
<dbReference type="FunFam" id="3.30.160.60:FF:002716">
    <property type="entry name" value="Zinc finger protein 212"/>
    <property type="match status" value="1"/>
</dbReference>
<dbReference type="FunFam" id="3.30.160.60:FF:000912">
    <property type="entry name" value="Zinc finger protein 660"/>
    <property type="match status" value="1"/>
</dbReference>
<dbReference type="SUPFAM" id="SSF57667">
    <property type="entry name" value="beta-beta-alpha zinc fingers"/>
    <property type="match status" value="5"/>
</dbReference>
<dbReference type="FunFam" id="3.30.160.60:FF:000646">
    <property type="entry name" value="Myeloid zinc finger 1"/>
    <property type="match status" value="2"/>
</dbReference>
<dbReference type="Ensembl" id="ENSSLUT00000014852.1">
    <property type="protein sequence ID" value="ENSSLUP00000014384.1"/>
    <property type="gene ID" value="ENSSLUG00000006718.1"/>
</dbReference>
<evidence type="ECO:0000259" key="13">
    <source>
        <dbReference type="PROSITE" id="PS50157"/>
    </source>
</evidence>
<comment type="subcellular location">
    <subcellularLocation>
        <location evidence="1">Nucleus</location>
    </subcellularLocation>
</comment>
<feature type="compositionally biased region" description="Basic and acidic residues" evidence="12">
    <location>
        <begin position="192"/>
        <end position="201"/>
    </location>
</feature>
<evidence type="ECO:0000313" key="15">
    <source>
        <dbReference type="Proteomes" id="UP000694568"/>
    </source>
</evidence>
<feature type="compositionally biased region" description="Polar residues" evidence="12">
    <location>
        <begin position="219"/>
        <end position="229"/>
    </location>
</feature>
<feature type="region of interest" description="Disordered" evidence="12">
    <location>
        <begin position="124"/>
        <end position="234"/>
    </location>
</feature>
<evidence type="ECO:0000256" key="7">
    <source>
        <dbReference type="ARBA" id="ARBA00023015"/>
    </source>
</evidence>
<dbReference type="PROSITE" id="PS50157">
    <property type="entry name" value="ZINC_FINGER_C2H2_2"/>
    <property type="match status" value="7"/>
</dbReference>
<reference evidence="14" key="1">
    <citation type="submission" date="2025-08" db="UniProtKB">
        <authorList>
            <consortium name="Ensembl"/>
        </authorList>
    </citation>
    <scope>IDENTIFICATION</scope>
</reference>
<keyword evidence="5 11" id="KW-0863">Zinc-finger</keyword>
<dbReference type="GeneTree" id="ENSGT01150000286977"/>
<dbReference type="GO" id="GO:0003690">
    <property type="term" value="F:double-stranded DNA binding"/>
    <property type="evidence" value="ECO:0007669"/>
    <property type="project" value="UniProtKB-ARBA"/>
</dbReference>
<evidence type="ECO:0000256" key="6">
    <source>
        <dbReference type="ARBA" id="ARBA00022833"/>
    </source>
</evidence>
<evidence type="ECO:0000256" key="10">
    <source>
        <dbReference type="ARBA" id="ARBA00023242"/>
    </source>
</evidence>
<keyword evidence="3" id="KW-0479">Metal-binding</keyword>
<comment type="similarity">
    <text evidence="2">Belongs to the krueppel C2H2-type zinc-finger protein family.</text>
</comment>
<keyword evidence="10" id="KW-0539">Nucleus</keyword>
<name>A0A8D0CTH9_SANLU</name>
<dbReference type="PROSITE" id="PS00028">
    <property type="entry name" value="ZINC_FINGER_C2H2_1"/>
    <property type="match status" value="7"/>
</dbReference>
<feature type="domain" description="C2H2-type" evidence="13">
    <location>
        <begin position="356"/>
        <end position="383"/>
    </location>
</feature>
<evidence type="ECO:0000256" key="9">
    <source>
        <dbReference type="ARBA" id="ARBA00023163"/>
    </source>
</evidence>
<keyword evidence="9" id="KW-0804">Transcription</keyword>
<feature type="compositionally biased region" description="Polar residues" evidence="12">
    <location>
        <begin position="170"/>
        <end position="191"/>
    </location>
</feature>
<protein>
    <recommendedName>
        <fullName evidence="13">C2H2-type domain-containing protein</fullName>
    </recommendedName>
</protein>
<dbReference type="FunFam" id="3.30.160.60:FF:000130">
    <property type="entry name" value="Spalt-like transcription factor 4"/>
    <property type="match status" value="1"/>
</dbReference>
<dbReference type="InterPro" id="IPR050331">
    <property type="entry name" value="Zinc_finger"/>
</dbReference>
<evidence type="ECO:0000256" key="5">
    <source>
        <dbReference type="ARBA" id="ARBA00022771"/>
    </source>
</evidence>
<dbReference type="PANTHER" id="PTHR16515:SF49">
    <property type="entry name" value="GASTRULA ZINC FINGER PROTEIN XLCGF49.1-LIKE-RELATED"/>
    <property type="match status" value="1"/>
</dbReference>
<keyword evidence="4" id="KW-0677">Repeat</keyword>
<dbReference type="GO" id="GO:0005634">
    <property type="term" value="C:nucleus"/>
    <property type="evidence" value="ECO:0007669"/>
    <property type="project" value="UniProtKB-SubCell"/>
</dbReference>
<keyword evidence="8" id="KW-0238">DNA-binding</keyword>
<feature type="region of interest" description="Disordered" evidence="12">
    <location>
        <begin position="1"/>
        <end position="66"/>
    </location>
</feature>
<keyword evidence="6" id="KW-0862">Zinc</keyword>
<dbReference type="Proteomes" id="UP000694568">
    <property type="component" value="Unplaced"/>
</dbReference>
<dbReference type="Pfam" id="PF00096">
    <property type="entry name" value="zf-C2H2"/>
    <property type="match status" value="4"/>
</dbReference>
<feature type="domain" description="C2H2-type" evidence="13">
    <location>
        <begin position="76"/>
        <end position="103"/>
    </location>
</feature>
<sequence>KASLWSRGTLAAGVSASPRSSTLNSHPHPLLQPETEDQTGDSSEPETDDSADWKETREPQSALNSLKHESRCKKTFSCSECGRRFGCKTNLRRHTRIHTGEKRFSCGFCNERFARRPQFQEHKCVGRQTEENREAEPPSRNSHPHTLVQPETDDSADSDFWKETRERLSRSNSLEDNDISGSNKALSCSDVRTSENPKPESGDSVDSDFWKDDRKPQSGLDSPNNSDGGSENEVRCDNPLRKPFGCPECGKRFLNLCNLKNHTKYHTGERAFFCSVCGLKCLYRSHLKIHMRTHTGEKPFPCPVCGKKFGRKTHLKTHTMTHTGEKPFSCSFCNTSFTQSGDLQKHMRVHTGEKPFSCSVCNTSFTQSENLRSHMRTHTGEKPFSCSECGRAFTERGNLKKHMMTHTGEKPFSCSVSALSVGTDSPKTPVCMYT</sequence>
<organism evidence="14 15">
    <name type="scientific">Sander lucioperca</name>
    <name type="common">Pike-perch</name>
    <name type="synonym">Perca lucioperca</name>
    <dbReference type="NCBI Taxonomy" id="283035"/>
    <lineage>
        <taxon>Eukaryota</taxon>
        <taxon>Metazoa</taxon>
        <taxon>Chordata</taxon>
        <taxon>Craniata</taxon>
        <taxon>Vertebrata</taxon>
        <taxon>Euteleostomi</taxon>
        <taxon>Actinopterygii</taxon>
        <taxon>Neopterygii</taxon>
        <taxon>Teleostei</taxon>
        <taxon>Neoteleostei</taxon>
        <taxon>Acanthomorphata</taxon>
        <taxon>Eupercaria</taxon>
        <taxon>Perciformes</taxon>
        <taxon>Percoidei</taxon>
        <taxon>Percidae</taxon>
        <taxon>Luciopercinae</taxon>
        <taxon>Sander</taxon>
    </lineage>
</organism>
<evidence type="ECO:0000256" key="1">
    <source>
        <dbReference type="ARBA" id="ARBA00004123"/>
    </source>
</evidence>
<dbReference type="SMART" id="SM00355">
    <property type="entry name" value="ZnF_C2H2"/>
    <property type="match status" value="8"/>
</dbReference>
<reference evidence="14" key="2">
    <citation type="submission" date="2025-09" db="UniProtKB">
        <authorList>
            <consortium name="Ensembl"/>
        </authorList>
    </citation>
    <scope>IDENTIFICATION</scope>
</reference>